<dbReference type="EMBL" id="LZYZ01000006">
    <property type="protein sequence ID" value="OOM10651.1"/>
    <property type="molecule type" value="Genomic_DNA"/>
</dbReference>
<dbReference type="GO" id="GO:0003700">
    <property type="term" value="F:DNA-binding transcription factor activity"/>
    <property type="evidence" value="ECO:0007669"/>
    <property type="project" value="InterPro"/>
</dbReference>
<keyword evidence="4" id="KW-0804">Transcription</keyword>
<feature type="domain" description="HTH merR-type" evidence="5">
    <location>
        <begin position="3"/>
        <end position="73"/>
    </location>
</feature>
<dbReference type="PANTHER" id="PTHR30204:SF69">
    <property type="entry name" value="MERR-FAMILY TRANSCRIPTIONAL REGULATOR"/>
    <property type="match status" value="1"/>
</dbReference>
<dbReference type="Gene3D" id="3.20.80.10">
    <property type="entry name" value="Regulatory factor, effector binding domain"/>
    <property type="match status" value="1"/>
</dbReference>
<evidence type="ECO:0000256" key="1">
    <source>
        <dbReference type="ARBA" id="ARBA00022491"/>
    </source>
</evidence>
<dbReference type="SUPFAM" id="SSF46955">
    <property type="entry name" value="Putative DNA-binding domain"/>
    <property type="match status" value="1"/>
</dbReference>
<keyword evidence="1" id="KW-0678">Repressor</keyword>
<evidence type="ECO:0000256" key="3">
    <source>
        <dbReference type="ARBA" id="ARBA00023125"/>
    </source>
</evidence>
<dbReference type="CDD" id="cd01107">
    <property type="entry name" value="HTH_BmrR"/>
    <property type="match status" value="1"/>
</dbReference>
<evidence type="ECO:0000256" key="2">
    <source>
        <dbReference type="ARBA" id="ARBA00023015"/>
    </source>
</evidence>
<evidence type="ECO:0000259" key="5">
    <source>
        <dbReference type="PROSITE" id="PS50937"/>
    </source>
</evidence>
<dbReference type="Proteomes" id="UP000191154">
    <property type="component" value="Unassembled WGS sequence"/>
</dbReference>
<dbReference type="SUPFAM" id="SSF55136">
    <property type="entry name" value="Probable bacterial effector-binding domain"/>
    <property type="match status" value="1"/>
</dbReference>
<dbReference type="InterPro" id="IPR029442">
    <property type="entry name" value="GyrI-like"/>
</dbReference>
<dbReference type="AlphaFoldDB" id="A0A1S8N2V8"/>
<keyword evidence="2" id="KW-0805">Transcription regulation</keyword>
<dbReference type="InterPro" id="IPR009061">
    <property type="entry name" value="DNA-bd_dom_put_sf"/>
</dbReference>
<dbReference type="STRING" id="169679.CSACC_24030"/>
<keyword evidence="3" id="KW-0238">DNA-binding</keyword>
<sequence length="270" mass="32122">MNNFSIGEMSKLHNISIQTLRYYDKIGLLKPKVINEKSNYRYYTIEQFLQIDIIKYCKGIGLSLEQIKDFIGTNLSMEEILHIINNQQEIMEDKLKEMNRIKDHVDSIKSSISSIIEHEFNKVFIKYNKERKYICYDFISNSSDELEFSCRNVMLGIEKKSEILNYELSTITSYNNKEDKITYKNIMINIDENALKDKRNIITLPEGEYLTVYFEGRWFECNEHYNQIIKYINENNIRVNGDFHEIYIFPKMNESGIENTLTQLEILKSE</sequence>
<dbReference type="InterPro" id="IPR047057">
    <property type="entry name" value="MerR_fam"/>
</dbReference>
<dbReference type="PANTHER" id="PTHR30204">
    <property type="entry name" value="REDOX-CYCLING DRUG-SENSING TRANSCRIPTIONAL ACTIVATOR SOXR"/>
    <property type="match status" value="1"/>
</dbReference>
<dbReference type="InterPro" id="IPR011256">
    <property type="entry name" value="Reg_factor_effector_dom_sf"/>
</dbReference>
<dbReference type="PROSITE" id="PS50937">
    <property type="entry name" value="HTH_MERR_2"/>
    <property type="match status" value="1"/>
</dbReference>
<dbReference type="RefSeq" id="WP_077866330.1">
    <property type="nucleotide sequence ID" value="NZ_LZYZ01000006.1"/>
</dbReference>
<dbReference type="SMART" id="SM00422">
    <property type="entry name" value="HTH_MERR"/>
    <property type="match status" value="1"/>
</dbReference>
<dbReference type="Gene3D" id="1.10.1660.10">
    <property type="match status" value="1"/>
</dbReference>
<gene>
    <name evidence="6" type="primary">bmrR_5</name>
    <name evidence="6" type="ORF">CLOSAC_32720</name>
</gene>
<reference evidence="6 7" key="1">
    <citation type="submission" date="2016-05" db="EMBL/GenBank/DDBJ databases">
        <title>Microbial solvent formation.</title>
        <authorList>
            <person name="Poehlein A."/>
            <person name="Montoya Solano J.D."/>
            <person name="Flitsch S."/>
            <person name="Krabben P."/>
            <person name="Duerre P."/>
            <person name="Daniel R."/>
        </authorList>
    </citation>
    <scope>NUCLEOTIDE SEQUENCE [LARGE SCALE GENOMIC DNA]</scope>
    <source>
        <strain evidence="6 7">L1-8</strain>
    </source>
</reference>
<name>A0A1S8N2V8_CLOSA</name>
<dbReference type="Pfam" id="PF06445">
    <property type="entry name" value="GyrI-like"/>
    <property type="match status" value="1"/>
</dbReference>
<evidence type="ECO:0000313" key="6">
    <source>
        <dbReference type="EMBL" id="OOM10651.1"/>
    </source>
</evidence>
<accession>A0A1S8N2V8</accession>
<comment type="caution">
    <text evidence="6">The sequence shown here is derived from an EMBL/GenBank/DDBJ whole genome shotgun (WGS) entry which is preliminary data.</text>
</comment>
<evidence type="ECO:0000313" key="7">
    <source>
        <dbReference type="Proteomes" id="UP000191154"/>
    </source>
</evidence>
<evidence type="ECO:0000256" key="4">
    <source>
        <dbReference type="ARBA" id="ARBA00023163"/>
    </source>
</evidence>
<dbReference type="GO" id="GO:0003677">
    <property type="term" value="F:DNA binding"/>
    <property type="evidence" value="ECO:0007669"/>
    <property type="project" value="UniProtKB-KW"/>
</dbReference>
<dbReference type="Pfam" id="PF13411">
    <property type="entry name" value="MerR_1"/>
    <property type="match status" value="1"/>
</dbReference>
<protein>
    <submittedName>
        <fullName evidence="6">Multidrug-efflux transporter 1 regulator</fullName>
    </submittedName>
</protein>
<proteinExistence type="predicted"/>
<organism evidence="6 7">
    <name type="scientific">Clostridium saccharobutylicum</name>
    <dbReference type="NCBI Taxonomy" id="169679"/>
    <lineage>
        <taxon>Bacteria</taxon>
        <taxon>Bacillati</taxon>
        <taxon>Bacillota</taxon>
        <taxon>Clostridia</taxon>
        <taxon>Eubacteriales</taxon>
        <taxon>Clostridiaceae</taxon>
        <taxon>Clostridium</taxon>
    </lineage>
</organism>
<dbReference type="InterPro" id="IPR000551">
    <property type="entry name" value="MerR-type_HTH_dom"/>
</dbReference>